<evidence type="ECO:0000256" key="4">
    <source>
        <dbReference type="ARBA" id="ARBA00022989"/>
    </source>
</evidence>
<evidence type="ECO:0000313" key="9">
    <source>
        <dbReference type="Proteomes" id="UP000694569"/>
    </source>
</evidence>
<reference evidence="8" key="1">
    <citation type="submission" date="2025-08" db="UniProtKB">
        <authorList>
            <consortium name="Ensembl"/>
        </authorList>
    </citation>
    <scope>IDENTIFICATION</scope>
</reference>
<keyword evidence="9" id="KW-1185">Reference proteome</keyword>
<dbReference type="GO" id="GO:0015193">
    <property type="term" value="F:L-proline transmembrane transporter activity"/>
    <property type="evidence" value="ECO:0007669"/>
    <property type="project" value="TreeGrafter"/>
</dbReference>
<evidence type="ECO:0000256" key="5">
    <source>
        <dbReference type="ARBA" id="ARBA00023136"/>
    </source>
</evidence>
<evidence type="ECO:0000256" key="1">
    <source>
        <dbReference type="ARBA" id="ARBA00004141"/>
    </source>
</evidence>
<feature type="transmembrane region" description="Helical" evidence="6">
    <location>
        <begin position="304"/>
        <end position="326"/>
    </location>
</feature>
<keyword evidence="5 6" id="KW-0472">Membrane</keyword>
<evidence type="ECO:0000256" key="2">
    <source>
        <dbReference type="ARBA" id="ARBA00022448"/>
    </source>
</evidence>
<feature type="transmembrane region" description="Helical" evidence="6">
    <location>
        <begin position="107"/>
        <end position="128"/>
    </location>
</feature>
<dbReference type="Ensembl" id="ENSLLET00000043393.1">
    <property type="protein sequence ID" value="ENSLLEP00000041722.1"/>
    <property type="gene ID" value="ENSLLEG00000026302.1"/>
</dbReference>
<feature type="transmembrane region" description="Helical" evidence="6">
    <location>
        <begin position="410"/>
        <end position="429"/>
    </location>
</feature>
<evidence type="ECO:0000256" key="6">
    <source>
        <dbReference type="SAM" id="Phobius"/>
    </source>
</evidence>
<name>A0A8C5QUI0_9ANUR</name>
<dbReference type="PANTHER" id="PTHR22950">
    <property type="entry name" value="AMINO ACID TRANSPORTER"/>
    <property type="match status" value="1"/>
</dbReference>
<dbReference type="Pfam" id="PF01490">
    <property type="entry name" value="Aa_trans"/>
    <property type="match status" value="1"/>
</dbReference>
<organism evidence="8 9">
    <name type="scientific">Leptobrachium leishanense</name>
    <name type="common">Leishan spiny toad</name>
    <dbReference type="NCBI Taxonomy" id="445787"/>
    <lineage>
        <taxon>Eukaryota</taxon>
        <taxon>Metazoa</taxon>
        <taxon>Chordata</taxon>
        <taxon>Craniata</taxon>
        <taxon>Vertebrata</taxon>
        <taxon>Euteleostomi</taxon>
        <taxon>Amphibia</taxon>
        <taxon>Batrachia</taxon>
        <taxon>Anura</taxon>
        <taxon>Pelobatoidea</taxon>
        <taxon>Megophryidae</taxon>
        <taxon>Leptobrachium</taxon>
    </lineage>
</organism>
<feature type="transmembrane region" description="Helical" evidence="6">
    <location>
        <begin position="190"/>
        <end position="210"/>
    </location>
</feature>
<dbReference type="GO" id="GO:0015180">
    <property type="term" value="F:L-alanine transmembrane transporter activity"/>
    <property type="evidence" value="ECO:0007669"/>
    <property type="project" value="TreeGrafter"/>
</dbReference>
<dbReference type="PANTHER" id="PTHR22950:SF190">
    <property type="entry name" value="NEUTRAL AMINO ACID UNIPORTER 4"/>
    <property type="match status" value="1"/>
</dbReference>
<dbReference type="AlphaFoldDB" id="A0A8C5QUI0"/>
<reference evidence="8" key="2">
    <citation type="submission" date="2025-09" db="UniProtKB">
        <authorList>
            <consortium name="Ensembl"/>
        </authorList>
    </citation>
    <scope>IDENTIFICATION</scope>
</reference>
<dbReference type="InterPro" id="IPR013057">
    <property type="entry name" value="AA_transpt_TM"/>
</dbReference>
<evidence type="ECO:0000259" key="7">
    <source>
        <dbReference type="Pfam" id="PF01490"/>
    </source>
</evidence>
<dbReference type="GeneTree" id="ENSGT00940000160117"/>
<keyword evidence="3 6" id="KW-0812">Transmembrane</keyword>
<evidence type="ECO:0000313" key="8">
    <source>
        <dbReference type="Ensembl" id="ENSLLEP00000041722.1"/>
    </source>
</evidence>
<dbReference type="GO" id="GO:0005774">
    <property type="term" value="C:vacuolar membrane"/>
    <property type="evidence" value="ECO:0007669"/>
    <property type="project" value="TreeGrafter"/>
</dbReference>
<dbReference type="Proteomes" id="UP000694569">
    <property type="component" value="Unplaced"/>
</dbReference>
<proteinExistence type="predicted"/>
<dbReference type="OrthoDB" id="1684102at2759"/>
<keyword evidence="4 6" id="KW-1133">Transmembrane helix</keyword>
<evidence type="ECO:0000256" key="3">
    <source>
        <dbReference type="ARBA" id="ARBA00022692"/>
    </source>
</evidence>
<comment type="subcellular location">
    <subcellularLocation>
        <location evidence="1">Membrane</location>
        <topology evidence="1">Multi-pass membrane protein</topology>
    </subcellularLocation>
</comment>
<feature type="domain" description="Amino acid transporter transmembrane" evidence="7">
    <location>
        <begin position="17"/>
        <end position="429"/>
    </location>
</feature>
<accession>A0A8C5QUI0</accession>
<keyword evidence="2" id="KW-0813">Transport</keyword>
<feature type="transmembrane region" description="Helical" evidence="6">
    <location>
        <begin position="346"/>
        <end position="366"/>
    </location>
</feature>
<protein>
    <recommendedName>
        <fullName evidence="7">Amino acid transporter transmembrane domain-containing protein</fullName>
    </recommendedName>
</protein>
<feature type="transmembrane region" description="Helical" evidence="6">
    <location>
        <begin position="42"/>
        <end position="66"/>
    </location>
</feature>
<feature type="transmembrane region" description="Helical" evidence="6">
    <location>
        <begin position="263"/>
        <end position="284"/>
    </location>
</feature>
<sequence length="459" mass="50539">DVFVAALSQPKRHCIYLQTLIHLLKGNIGTGLLGLPLAMKNAGILVGPISLIFFGIISIHCMNMLVRCSHFLCQRYKRANLGYSATVGLALEVGPLTFSSVDAGGNIVDFLLVTTQLGFCSVYFVFLAENMKQVKGTFSSGKIVCETISENHSPSAEPGGAWNLDLRLYMISFLPLIIPLVFIRDLKNLSVCSFLANLSMAVSLVIIYQYTIRNLSDPRTLPLAANWKKYPLFFGTAIFAFEGIGVVLPLENRMREKKEFTKALNVGMATVTILYISLATLGYLCFGAEIKGSITLNLPQQSWLYQMVKVLYSFGIYVTYAIQYYVPAEIILPEVTSRVPKKWKLCCELAVRTLLVCITCALAVSIPRLDIVISFVGAVSSSTLALILPPLVEIITFYKEDLSLWTIVKDIVIAIIGFIGFIMGTYVTIEEMIYPTATLPLNGTESIFNGVNSSDLGVH</sequence>
<feature type="transmembrane region" description="Helical" evidence="6">
    <location>
        <begin position="372"/>
        <end position="398"/>
    </location>
</feature>
<feature type="transmembrane region" description="Helical" evidence="6">
    <location>
        <begin position="230"/>
        <end position="251"/>
    </location>
</feature>